<organism evidence="2 3">
    <name type="scientific">Rhizophagus clarus</name>
    <dbReference type="NCBI Taxonomy" id="94130"/>
    <lineage>
        <taxon>Eukaryota</taxon>
        <taxon>Fungi</taxon>
        <taxon>Fungi incertae sedis</taxon>
        <taxon>Mucoromycota</taxon>
        <taxon>Glomeromycotina</taxon>
        <taxon>Glomeromycetes</taxon>
        <taxon>Glomerales</taxon>
        <taxon>Glomeraceae</taxon>
        <taxon>Rhizophagus</taxon>
    </lineage>
</organism>
<feature type="region of interest" description="Disordered" evidence="1">
    <location>
        <begin position="1"/>
        <end position="27"/>
    </location>
</feature>
<dbReference type="AlphaFoldDB" id="A0A8H3LE12"/>
<dbReference type="Proteomes" id="UP000615446">
    <property type="component" value="Unassembled WGS sequence"/>
</dbReference>
<reference evidence="2" key="1">
    <citation type="submission" date="2019-10" db="EMBL/GenBank/DDBJ databases">
        <title>Conservation and host-specific expression of non-tandemly repeated heterogenous ribosome RNA gene in arbuscular mycorrhizal fungi.</title>
        <authorList>
            <person name="Maeda T."/>
            <person name="Kobayashi Y."/>
            <person name="Nakagawa T."/>
            <person name="Ezawa T."/>
            <person name="Yamaguchi K."/>
            <person name="Bino T."/>
            <person name="Nishimoto Y."/>
            <person name="Shigenobu S."/>
            <person name="Kawaguchi M."/>
        </authorList>
    </citation>
    <scope>NUCLEOTIDE SEQUENCE</scope>
    <source>
        <strain evidence="2">HR1</strain>
    </source>
</reference>
<comment type="caution">
    <text evidence="2">The sequence shown here is derived from an EMBL/GenBank/DDBJ whole genome shotgun (WGS) entry which is preliminary data.</text>
</comment>
<feature type="compositionally biased region" description="Basic and acidic residues" evidence="1">
    <location>
        <begin position="7"/>
        <end position="18"/>
    </location>
</feature>
<evidence type="ECO:0000313" key="3">
    <source>
        <dbReference type="Proteomes" id="UP000615446"/>
    </source>
</evidence>
<sequence length="119" mass="13737">MAPSPGFREDPNLNEHPDLVYNNEGIPDPKNIKVRIQHCEFSIKEKYAVPNENLVDLEDIIAGKYKNDSKFGFRIPNSTLNKDVADELKKYHGMLNKAIEDDHFSDDISIYWTQLSKIM</sequence>
<proteinExistence type="predicted"/>
<accession>A0A8H3LE12</accession>
<protein>
    <submittedName>
        <fullName evidence="2">Uncharacterized protein</fullName>
    </submittedName>
</protein>
<evidence type="ECO:0000256" key="1">
    <source>
        <dbReference type="SAM" id="MobiDB-lite"/>
    </source>
</evidence>
<name>A0A8H3LE12_9GLOM</name>
<evidence type="ECO:0000313" key="2">
    <source>
        <dbReference type="EMBL" id="GES83940.1"/>
    </source>
</evidence>
<dbReference type="EMBL" id="BLAL01000075">
    <property type="protein sequence ID" value="GES83940.1"/>
    <property type="molecule type" value="Genomic_DNA"/>
</dbReference>
<gene>
    <name evidence="2" type="ORF">RCL2_001108100</name>
</gene>